<dbReference type="PRINTS" id="PR00455">
    <property type="entry name" value="HTHTETR"/>
</dbReference>
<dbReference type="Gene3D" id="1.10.357.10">
    <property type="entry name" value="Tetracycline Repressor, domain 2"/>
    <property type="match status" value="1"/>
</dbReference>
<dbReference type="InterPro" id="IPR009057">
    <property type="entry name" value="Homeodomain-like_sf"/>
</dbReference>
<dbReference type="SUPFAM" id="SSF48498">
    <property type="entry name" value="Tetracyclin repressor-like, C-terminal domain"/>
    <property type="match status" value="1"/>
</dbReference>
<feature type="DNA-binding region" description="H-T-H motif" evidence="2">
    <location>
        <begin position="40"/>
        <end position="59"/>
    </location>
</feature>
<sequence>MSTAEKTGKTTNWRRRELIVGEVLDTATELFAVKGYEATSLQDIADAVGVSRPALYHYLSSKEDLLVMLVESVSQSLAEVLGELRERPDLTPSEKISMVTDQLVRQRVQHPGRFRILDRSETVLPEPARTDHAEAKRRVLREVVTIIEEGVRAGQFAPTDSRTTALSVIGMCNWVAWWVRPEDAVKMESIASTIDTLVTRMLSLPAQDAADGAPGLIKEIRDRLDRLEPLL</sequence>
<keyword evidence="5" id="KW-1185">Reference proteome</keyword>
<dbReference type="InterPro" id="IPR036271">
    <property type="entry name" value="Tet_transcr_reg_TetR-rel_C_sf"/>
</dbReference>
<proteinExistence type="predicted"/>
<accession>A0ABV5JVW6</accession>
<evidence type="ECO:0000256" key="1">
    <source>
        <dbReference type="ARBA" id="ARBA00023125"/>
    </source>
</evidence>
<dbReference type="PROSITE" id="PS50977">
    <property type="entry name" value="HTH_TETR_2"/>
    <property type="match status" value="1"/>
</dbReference>
<reference evidence="4 5" key="1">
    <citation type="submission" date="2024-09" db="EMBL/GenBank/DDBJ databases">
        <authorList>
            <person name="Sun Q."/>
            <person name="Mori K."/>
        </authorList>
    </citation>
    <scope>NUCLEOTIDE SEQUENCE [LARGE SCALE GENOMIC DNA]</scope>
    <source>
        <strain evidence="4 5">CCM 7659</strain>
    </source>
</reference>
<dbReference type="PANTHER" id="PTHR30055:SF146">
    <property type="entry name" value="HTH-TYPE TRANSCRIPTIONAL DUAL REGULATOR CECR"/>
    <property type="match status" value="1"/>
</dbReference>
<evidence type="ECO:0000313" key="4">
    <source>
        <dbReference type="EMBL" id="MFB9261025.1"/>
    </source>
</evidence>
<dbReference type="PANTHER" id="PTHR30055">
    <property type="entry name" value="HTH-TYPE TRANSCRIPTIONAL REGULATOR RUTR"/>
    <property type="match status" value="1"/>
</dbReference>
<feature type="domain" description="HTH tetR-type" evidence="3">
    <location>
        <begin position="17"/>
        <end position="77"/>
    </location>
</feature>
<dbReference type="RefSeq" id="WP_182631110.1">
    <property type="nucleotide sequence ID" value="NZ_JAALDM010000030.1"/>
</dbReference>
<dbReference type="InterPro" id="IPR001647">
    <property type="entry name" value="HTH_TetR"/>
</dbReference>
<evidence type="ECO:0000256" key="2">
    <source>
        <dbReference type="PROSITE-ProRule" id="PRU00335"/>
    </source>
</evidence>
<gene>
    <name evidence="4" type="ORF">ACFFVD_14585</name>
</gene>
<dbReference type="Pfam" id="PF17932">
    <property type="entry name" value="TetR_C_24"/>
    <property type="match status" value="1"/>
</dbReference>
<protein>
    <submittedName>
        <fullName evidence="4">TetR/AcrR family transcriptional regulator</fullName>
    </submittedName>
</protein>
<evidence type="ECO:0000313" key="5">
    <source>
        <dbReference type="Proteomes" id="UP001589700"/>
    </source>
</evidence>
<dbReference type="SUPFAM" id="SSF46689">
    <property type="entry name" value="Homeodomain-like"/>
    <property type="match status" value="1"/>
</dbReference>
<evidence type="ECO:0000259" key="3">
    <source>
        <dbReference type="PROSITE" id="PS50977"/>
    </source>
</evidence>
<dbReference type="Proteomes" id="UP001589700">
    <property type="component" value="Unassembled WGS sequence"/>
</dbReference>
<dbReference type="InterPro" id="IPR050109">
    <property type="entry name" value="HTH-type_TetR-like_transc_reg"/>
</dbReference>
<name>A0ABV5JVW6_9ACTN</name>
<dbReference type="InterPro" id="IPR041490">
    <property type="entry name" value="KstR2_TetR_C"/>
</dbReference>
<organism evidence="4 5">
    <name type="scientific">Dietzia aerolata</name>
    <dbReference type="NCBI Taxonomy" id="595984"/>
    <lineage>
        <taxon>Bacteria</taxon>
        <taxon>Bacillati</taxon>
        <taxon>Actinomycetota</taxon>
        <taxon>Actinomycetes</taxon>
        <taxon>Mycobacteriales</taxon>
        <taxon>Dietziaceae</taxon>
        <taxon>Dietzia</taxon>
    </lineage>
</organism>
<keyword evidence="1 2" id="KW-0238">DNA-binding</keyword>
<comment type="caution">
    <text evidence="4">The sequence shown here is derived from an EMBL/GenBank/DDBJ whole genome shotgun (WGS) entry which is preliminary data.</text>
</comment>
<dbReference type="Pfam" id="PF00440">
    <property type="entry name" value="TetR_N"/>
    <property type="match status" value="1"/>
</dbReference>
<dbReference type="EMBL" id="JBHMDY010000012">
    <property type="protein sequence ID" value="MFB9261025.1"/>
    <property type="molecule type" value="Genomic_DNA"/>
</dbReference>